<dbReference type="GO" id="GO:0000978">
    <property type="term" value="F:RNA polymerase II cis-regulatory region sequence-specific DNA binding"/>
    <property type="evidence" value="ECO:0007669"/>
    <property type="project" value="UniProtKB-ARBA"/>
</dbReference>
<dbReference type="PROSITE" id="PS00028">
    <property type="entry name" value="ZINC_FINGER_C2H2_1"/>
    <property type="match status" value="5"/>
</dbReference>
<keyword evidence="4 7" id="KW-0863">Zinc-finger</keyword>
<evidence type="ECO:0000256" key="4">
    <source>
        <dbReference type="ARBA" id="ARBA00022771"/>
    </source>
</evidence>
<organism evidence="10 11">
    <name type="scientific">Rhizophagus irregularis (strain DAOM 181602 / DAOM 197198 / MUCL 43194)</name>
    <name type="common">Arbuscular mycorrhizal fungus</name>
    <name type="synonym">Glomus intraradices</name>
    <dbReference type="NCBI Taxonomy" id="747089"/>
    <lineage>
        <taxon>Eukaryota</taxon>
        <taxon>Fungi</taxon>
        <taxon>Fungi incertae sedis</taxon>
        <taxon>Mucoromycota</taxon>
        <taxon>Glomeromycotina</taxon>
        <taxon>Glomeromycetes</taxon>
        <taxon>Glomerales</taxon>
        <taxon>Glomeraceae</taxon>
        <taxon>Rhizophagus</taxon>
    </lineage>
</organism>
<dbReference type="FunFam" id="3.30.160.60:FF:000072">
    <property type="entry name" value="zinc finger protein 143 isoform X1"/>
    <property type="match status" value="1"/>
</dbReference>
<evidence type="ECO:0000256" key="8">
    <source>
        <dbReference type="SAM" id="MobiDB-lite"/>
    </source>
</evidence>
<protein>
    <recommendedName>
        <fullName evidence="9">C2H2-type domain-containing protein</fullName>
    </recommendedName>
</protein>
<keyword evidence="5" id="KW-0862">Zinc</keyword>
<keyword evidence="11" id="KW-1185">Reference proteome</keyword>
<feature type="domain" description="C2H2-type" evidence="9">
    <location>
        <begin position="233"/>
        <end position="262"/>
    </location>
</feature>
<evidence type="ECO:0000256" key="3">
    <source>
        <dbReference type="ARBA" id="ARBA00022737"/>
    </source>
</evidence>
<dbReference type="FunFam" id="3.30.160.60:FF:001102">
    <property type="entry name" value="Transcription factor IIIA"/>
    <property type="match status" value="1"/>
</dbReference>
<evidence type="ECO:0000313" key="10">
    <source>
        <dbReference type="EMBL" id="POG78834.1"/>
    </source>
</evidence>
<dbReference type="PANTHER" id="PTHR23235">
    <property type="entry name" value="KRUEPPEL-LIKE TRANSCRIPTION FACTOR"/>
    <property type="match status" value="1"/>
</dbReference>
<dbReference type="Pfam" id="PF00096">
    <property type="entry name" value="zf-C2H2"/>
    <property type="match status" value="5"/>
</dbReference>
<dbReference type="PANTHER" id="PTHR23235:SF120">
    <property type="entry name" value="KRUPPEL-LIKE FACTOR 15"/>
    <property type="match status" value="1"/>
</dbReference>
<dbReference type="Gene3D" id="3.30.160.60">
    <property type="entry name" value="Classic Zinc Finger"/>
    <property type="match status" value="6"/>
</dbReference>
<evidence type="ECO:0000256" key="1">
    <source>
        <dbReference type="ARBA" id="ARBA00004123"/>
    </source>
</evidence>
<comment type="subcellular location">
    <subcellularLocation>
        <location evidence="1">Nucleus</location>
    </subcellularLocation>
</comment>
<sequence length="292" mass="33549">MSKPIFFILAKHADDYNSDAEVLDSDVEMHDEDDNNLNGEDILMQRNEDSLMIPESSDPSLDNSSESSSSLTIKDNTRIIDMPFKCNKIGCDKKYSTNYNLTRHMRIHNGEKPFICGQLGCNKKFCYSNELKRHLAVHTGENPTNVTGCDKKYYWSSDLLKHVKSNQSYSCNEPGCDKKCEKNFVSFSGYKRHIRRHTGDQPFQCNQTGCQRKFSDSSELRIHIRTHTGKRPYKCHESGCEKSFTRVGDLKRHNKIYIGEKPFVCAINNCGKSFVRSDTLKSHVNRVHKGER</sequence>
<keyword evidence="6" id="KW-0539">Nucleus</keyword>
<feature type="domain" description="C2H2-type" evidence="9">
    <location>
        <begin position="203"/>
        <end position="232"/>
    </location>
</feature>
<dbReference type="GO" id="GO:0008270">
    <property type="term" value="F:zinc ion binding"/>
    <property type="evidence" value="ECO:0007669"/>
    <property type="project" value="UniProtKB-KW"/>
</dbReference>
<evidence type="ECO:0000313" key="11">
    <source>
        <dbReference type="Proteomes" id="UP000018888"/>
    </source>
</evidence>
<evidence type="ECO:0000256" key="5">
    <source>
        <dbReference type="ARBA" id="ARBA00022833"/>
    </source>
</evidence>
<dbReference type="InterPro" id="IPR036236">
    <property type="entry name" value="Znf_C2H2_sf"/>
</dbReference>
<feature type="domain" description="C2H2-type" evidence="9">
    <location>
        <begin position="263"/>
        <end position="292"/>
    </location>
</feature>
<dbReference type="AlphaFoldDB" id="A0A2P4QMJ0"/>
<evidence type="ECO:0000256" key="7">
    <source>
        <dbReference type="PROSITE-ProRule" id="PRU00042"/>
    </source>
</evidence>
<dbReference type="InterPro" id="IPR013087">
    <property type="entry name" value="Znf_C2H2_type"/>
</dbReference>
<feature type="region of interest" description="Disordered" evidence="8">
    <location>
        <begin position="52"/>
        <end position="72"/>
    </location>
</feature>
<comment type="caution">
    <text evidence="10">The sequence shown here is derived from an EMBL/GenBank/DDBJ whole genome shotgun (WGS) entry which is preliminary data.</text>
</comment>
<feature type="compositionally biased region" description="Low complexity" evidence="8">
    <location>
        <begin position="54"/>
        <end position="71"/>
    </location>
</feature>
<accession>A0A2P4QMJ0</accession>
<reference evidence="10 11" key="1">
    <citation type="journal article" date="2013" name="Proc. Natl. Acad. Sci. U.S.A.">
        <title>Genome of an arbuscular mycorrhizal fungus provides insight into the oldest plant symbiosis.</title>
        <authorList>
            <person name="Tisserant E."/>
            <person name="Malbreil M."/>
            <person name="Kuo A."/>
            <person name="Kohler A."/>
            <person name="Symeonidi A."/>
            <person name="Balestrini R."/>
            <person name="Charron P."/>
            <person name="Duensing N."/>
            <person name="Frei Dit Frey N."/>
            <person name="Gianinazzi-Pearson V."/>
            <person name="Gilbert L.B."/>
            <person name="Handa Y."/>
            <person name="Herr J.R."/>
            <person name="Hijri M."/>
            <person name="Koul R."/>
            <person name="Kawaguchi M."/>
            <person name="Krajinski F."/>
            <person name="Lammers P.J."/>
            <person name="Masclaux F.G."/>
            <person name="Murat C."/>
            <person name="Morin E."/>
            <person name="Ndikumana S."/>
            <person name="Pagni M."/>
            <person name="Petitpierre D."/>
            <person name="Requena N."/>
            <person name="Rosikiewicz P."/>
            <person name="Riley R."/>
            <person name="Saito K."/>
            <person name="San Clemente H."/>
            <person name="Shapiro H."/>
            <person name="van Tuinen D."/>
            <person name="Becard G."/>
            <person name="Bonfante P."/>
            <person name="Paszkowski U."/>
            <person name="Shachar-Hill Y.Y."/>
            <person name="Tuskan G.A."/>
            <person name="Young P.W."/>
            <person name="Sanders I.R."/>
            <person name="Henrissat B."/>
            <person name="Rensing S.A."/>
            <person name="Grigoriev I.V."/>
            <person name="Corradi N."/>
            <person name="Roux C."/>
            <person name="Martin F."/>
        </authorList>
    </citation>
    <scope>NUCLEOTIDE SEQUENCE [LARGE SCALE GENOMIC DNA]</scope>
    <source>
        <strain evidence="10 11">DAOM 197198</strain>
    </source>
</reference>
<dbReference type="FunFam" id="3.30.160.60:FF:000125">
    <property type="entry name" value="Putative zinc finger protein 143"/>
    <property type="match status" value="3"/>
</dbReference>
<name>A0A2P4QMJ0_RHIID</name>
<evidence type="ECO:0000256" key="6">
    <source>
        <dbReference type="ARBA" id="ARBA00023242"/>
    </source>
</evidence>
<dbReference type="SMART" id="SM00355">
    <property type="entry name" value="ZnF_C2H2"/>
    <property type="match status" value="6"/>
</dbReference>
<feature type="domain" description="C2H2-type" evidence="9">
    <location>
        <begin position="169"/>
        <end position="202"/>
    </location>
</feature>
<feature type="domain" description="C2H2-type" evidence="9">
    <location>
        <begin position="84"/>
        <end position="113"/>
    </location>
</feature>
<dbReference type="EMBL" id="AUPC02000029">
    <property type="protein sequence ID" value="POG78834.1"/>
    <property type="molecule type" value="Genomic_DNA"/>
</dbReference>
<keyword evidence="2" id="KW-0479">Metal-binding</keyword>
<gene>
    <name evidence="10" type="ORF">GLOIN_2v1870171</name>
</gene>
<feature type="domain" description="C2H2-type" evidence="9">
    <location>
        <begin position="114"/>
        <end position="143"/>
    </location>
</feature>
<evidence type="ECO:0000259" key="9">
    <source>
        <dbReference type="PROSITE" id="PS50157"/>
    </source>
</evidence>
<reference evidence="10 11" key="2">
    <citation type="journal article" date="2018" name="New Phytol.">
        <title>High intraspecific genome diversity in the model arbuscular mycorrhizal symbiont Rhizophagus irregularis.</title>
        <authorList>
            <person name="Chen E.C.H."/>
            <person name="Morin E."/>
            <person name="Beaudet D."/>
            <person name="Noel J."/>
            <person name="Yildirir G."/>
            <person name="Ndikumana S."/>
            <person name="Charron P."/>
            <person name="St-Onge C."/>
            <person name="Giorgi J."/>
            <person name="Kruger M."/>
            <person name="Marton T."/>
            <person name="Ropars J."/>
            <person name="Grigoriev I.V."/>
            <person name="Hainaut M."/>
            <person name="Henrissat B."/>
            <person name="Roux C."/>
            <person name="Martin F."/>
            <person name="Corradi N."/>
        </authorList>
    </citation>
    <scope>NUCLEOTIDE SEQUENCE [LARGE SCALE GENOMIC DNA]</scope>
    <source>
        <strain evidence="10 11">DAOM 197198</strain>
    </source>
</reference>
<dbReference type="GO" id="GO:0005634">
    <property type="term" value="C:nucleus"/>
    <property type="evidence" value="ECO:0007669"/>
    <property type="project" value="UniProtKB-SubCell"/>
</dbReference>
<dbReference type="GO" id="GO:0000981">
    <property type="term" value="F:DNA-binding transcription factor activity, RNA polymerase II-specific"/>
    <property type="evidence" value="ECO:0007669"/>
    <property type="project" value="TreeGrafter"/>
</dbReference>
<dbReference type="PROSITE" id="PS50157">
    <property type="entry name" value="ZINC_FINGER_C2H2_2"/>
    <property type="match status" value="6"/>
</dbReference>
<proteinExistence type="predicted"/>
<dbReference type="SUPFAM" id="SSF57667">
    <property type="entry name" value="beta-beta-alpha zinc fingers"/>
    <property type="match status" value="4"/>
</dbReference>
<dbReference type="Proteomes" id="UP000018888">
    <property type="component" value="Unassembled WGS sequence"/>
</dbReference>
<evidence type="ECO:0000256" key="2">
    <source>
        <dbReference type="ARBA" id="ARBA00022723"/>
    </source>
</evidence>
<dbReference type="VEuPathDB" id="FungiDB:RhiirFUN_020751"/>
<keyword evidence="3" id="KW-0677">Repeat</keyword>